<dbReference type="PROSITE" id="PS00699">
    <property type="entry name" value="NITROGENASE_1_1"/>
    <property type="match status" value="1"/>
</dbReference>
<keyword evidence="11 15" id="KW-0411">Iron-sulfur</keyword>
<dbReference type="InterPro" id="IPR050152">
    <property type="entry name" value="ChlB/BchB/BchZ"/>
</dbReference>
<evidence type="ECO:0000256" key="6">
    <source>
        <dbReference type="ARBA" id="ARBA00022723"/>
    </source>
</evidence>
<dbReference type="SUPFAM" id="SSF53807">
    <property type="entry name" value="Helical backbone' metal receptor"/>
    <property type="match status" value="1"/>
</dbReference>
<evidence type="ECO:0000256" key="1">
    <source>
        <dbReference type="ARBA" id="ARBA00002621"/>
    </source>
</evidence>
<proteinExistence type="inferred from homology"/>
<comment type="subunit">
    <text evidence="3 15">Tetramer of two alpha and two beta chains. Forms complex with the iron protein (nitrogenase component 2).</text>
</comment>
<evidence type="ECO:0000256" key="4">
    <source>
        <dbReference type="ARBA" id="ARBA00012773"/>
    </source>
</evidence>
<evidence type="ECO:0000313" key="17">
    <source>
        <dbReference type="EMBL" id="ADU27099.1"/>
    </source>
</evidence>
<protein>
    <recommendedName>
        <fullName evidence="5 15">Nitrogenase molybdenum-iron protein beta chain</fullName>
        <ecNumber evidence="4 15">1.18.6.1</ecNumber>
    </recommendedName>
    <alternativeName>
        <fullName evidence="15">Dinitrogenase</fullName>
    </alternativeName>
</protein>
<dbReference type="Gene3D" id="1.20.89.10">
    <property type="entry name" value="Nitrogenase Molybdenum-iron Protein, subunit B, domain 4"/>
    <property type="match status" value="1"/>
</dbReference>
<name>E6U880_ETHHY</name>
<dbReference type="GO" id="GO:0016163">
    <property type="term" value="F:nitrogenase activity"/>
    <property type="evidence" value="ECO:0007669"/>
    <property type="project" value="UniProtKB-EC"/>
</dbReference>
<comment type="cofactor">
    <cofactor evidence="15">
        <name>[8Fe-7S] cluster</name>
        <dbReference type="ChEBI" id="CHEBI:21143"/>
    </cofactor>
    <text evidence="15">Binds 1 [8Fe-7S] cluster per heterodimer.</text>
</comment>
<evidence type="ECO:0000256" key="3">
    <source>
        <dbReference type="ARBA" id="ARBA00011462"/>
    </source>
</evidence>
<evidence type="ECO:0000256" key="12">
    <source>
        <dbReference type="ARBA" id="ARBA00023231"/>
    </source>
</evidence>
<evidence type="ECO:0000256" key="9">
    <source>
        <dbReference type="ARBA" id="ARBA00023002"/>
    </source>
</evidence>
<dbReference type="EC" id="1.18.6.1" evidence="4 15"/>
<keyword evidence="7 15" id="KW-0547">Nucleotide-binding</keyword>
<dbReference type="Gene3D" id="3.40.50.1980">
    <property type="entry name" value="Nitrogenase molybdenum iron protein domain"/>
    <property type="match status" value="3"/>
</dbReference>
<evidence type="ECO:0000256" key="8">
    <source>
        <dbReference type="ARBA" id="ARBA00022840"/>
    </source>
</evidence>
<dbReference type="AlphaFoldDB" id="E6U880"/>
<dbReference type="PANTHER" id="PTHR33712">
    <property type="entry name" value="LIGHT-INDEPENDENT PROTOCHLOROPHYLLIDE REDUCTASE SUBUNIT B"/>
    <property type="match status" value="1"/>
</dbReference>
<organism evidence="17 18">
    <name type="scientific">Ethanoligenens harbinense (strain DSM 18485 / JCM 12961 / CGMCC 1.5033 / YUAN-3)</name>
    <dbReference type="NCBI Taxonomy" id="663278"/>
    <lineage>
        <taxon>Bacteria</taxon>
        <taxon>Bacillati</taxon>
        <taxon>Bacillota</taxon>
        <taxon>Clostridia</taxon>
        <taxon>Eubacteriales</taxon>
        <taxon>Oscillospiraceae</taxon>
        <taxon>Ethanoligenens</taxon>
    </lineage>
</organism>
<dbReference type="InterPro" id="IPR000318">
    <property type="entry name" value="Nase_comp1_CS"/>
</dbReference>
<dbReference type="PROSITE" id="PS00090">
    <property type="entry name" value="NITROGENASE_1_2"/>
    <property type="match status" value="1"/>
</dbReference>
<dbReference type="PANTHER" id="PTHR33712:SF7">
    <property type="entry name" value="LIGHT-INDEPENDENT PROTOCHLOROPHYLLIDE REDUCTASE SUBUNIT B"/>
    <property type="match status" value="1"/>
</dbReference>
<dbReference type="GO" id="GO:0051536">
    <property type="term" value="F:iron-sulfur cluster binding"/>
    <property type="evidence" value="ECO:0007669"/>
    <property type="project" value="UniProtKB-KW"/>
</dbReference>
<accession>E6U880</accession>
<dbReference type="KEGG" id="eha:Ethha_1563"/>
<dbReference type="Pfam" id="PF00148">
    <property type="entry name" value="Oxidored_nitro"/>
    <property type="match status" value="1"/>
</dbReference>
<dbReference type="eggNOG" id="COG2710">
    <property type="taxonomic scope" value="Bacteria"/>
</dbReference>
<dbReference type="NCBIfam" id="TIGR01286">
    <property type="entry name" value="nifK"/>
    <property type="match status" value="1"/>
</dbReference>
<keyword evidence="6 15" id="KW-0479">Metal-binding</keyword>
<evidence type="ECO:0000256" key="2">
    <source>
        <dbReference type="ARBA" id="ARBA00011002"/>
    </source>
</evidence>
<evidence type="ECO:0000256" key="10">
    <source>
        <dbReference type="ARBA" id="ARBA00023004"/>
    </source>
</evidence>
<evidence type="ECO:0000256" key="11">
    <source>
        <dbReference type="ARBA" id="ARBA00023014"/>
    </source>
</evidence>
<evidence type="ECO:0000256" key="7">
    <source>
        <dbReference type="ARBA" id="ARBA00022741"/>
    </source>
</evidence>
<evidence type="ECO:0000259" key="16">
    <source>
        <dbReference type="Pfam" id="PF00148"/>
    </source>
</evidence>
<dbReference type="Proteomes" id="UP000001551">
    <property type="component" value="Chromosome"/>
</dbReference>
<dbReference type="InterPro" id="IPR005976">
    <property type="entry name" value="Nase_Mo-Fe_CF_bsu"/>
</dbReference>
<dbReference type="GO" id="GO:0005524">
    <property type="term" value="F:ATP binding"/>
    <property type="evidence" value="ECO:0007669"/>
    <property type="project" value="UniProtKB-KW"/>
</dbReference>
<evidence type="ECO:0000313" key="18">
    <source>
        <dbReference type="Proteomes" id="UP000001551"/>
    </source>
</evidence>
<dbReference type="GO" id="GO:0046872">
    <property type="term" value="F:metal ion binding"/>
    <property type="evidence" value="ECO:0007669"/>
    <property type="project" value="UniProtKB-KW"/>
</dbReference>
<feature type="domain" description="Nitrogenase/oxidoreductase component 1" evidence="16">
    <location>
        <begin position="23"/>
        <end position="436"/>
    </location>
</feature>
<gene>
    <name evidence="17" type="ordered locus">Ethha_1563</name>
</gene>
<dbReference type="InterPro" id="IPR000510">
    <property type="entry name" value="Nase/OxRdtase_comp1"/>
</dbReference>
<evidence type="ECO:0000256" key="14">
    <source>
        <dbReference type="RuleBase" id="RU004021"/>
    </source>
</evidence>
<evidence type="ECO:0000256" key="13">
    <source>
        <dbReference type="ARBA" id="ARBA00047967"/>
    </source>
</evidence>
<comment type="function">
    <text evidence="1 15">This molybdenum-iron protein is part of the nitrogenase complex that catalyzes the key enzymatic reactions in nitrogen fixation.</text>
</comment>
<keyword evidence="18" id="KW-1185">Reference proteome</keyword>
<keyword evidence="12 14" id="KW-0535">Nitrogen fixation</keyword>
<sequence length="453" mass="50448">MLDATPKQIYEREALRINPAKTCQPVGAMYAALGVHSCLPHSHGSQGCCSYHRTVLSRHFKEPAMASTSSFTEGASVFGGGSNLKTAIRNIFEIYKPQIIAVHTTCLSETIGDDIRTYVTQITIPEGHYVVHTHTPSYVGSHITGYANMIQGFFDCLAENTGVKNGKAMLIPGFIDPGDMREIKRIATLMGVPFTMMPDTSGVFDAPMTGKYEMFPKGGTKVEDIIDAGNCEHTFAFGHFATETPAAFLEKKCKVPYTQVGLPIGLEATDRYVTTLMEYSHNEVPYELEEERGQLVDILIDAHPYFDKKKVAIFGDPDTVLGLAEFIASIGMIPRFCVTGTPGNYFNRSMKAICEKYNVDIKYKQSGDLFELHQWMKNEPVDLLMGGSHGKYIARAEDVPFVRVGFPILDRYVHHYFPIVGYRGAIRLMEMITNALMDRQDRDAADEDLELVM</sequence>
<comment type="similarity">
    <text evidence="2 14">Belongs to the NifD/NifK/NifE/NifN family.</text>
</comment>
<reference evidence="17 18" key="1">
    <citation type="submission" date="2010-12" db="EMBL/GenBank/DDBJ databases">
        <title>Complete sequence of Ethanoligenens harbinense YUAN-3.</title>
        <authorList>
            <person name="Lucas S."/>
            <person name="Copeland A."/>
            <person name="Lapidus A."/>
            <person name="Cheng J.-F."/>
            <person name="Bruce D."/>
            <person name="Goodwin L."/>
            <person name="Pitluck S."/>
            <person name="Chertkov O."/>
            <person name="Misra M."/>
            <person name="Detter J.C."/>
            <person name="Han C."/>
            <person name="Tapia R."/>
            <person name="Land M."/>
            <person name="Hauser L."/>
            <person name="Jeffries C."/>
            <person name="Kyrpides N."/>
            <person name="Ivanova N."/>
            <person name="Mikhailova N."/>
            <person name="Wang A."/>
            <person name="Mouttaki H."/>
            <person name="He Z."/>
            <person name="Zhou J."/>
            <person name="Hemme C.L."/>
            <person name="Woyke T."/>
        </authorList>
    </citation>
    <scope>NUCLEOTIDE SEQUENCE [LARGE SCALE GENOMIC DNA]</scope>
    <source>
        <strain evidence="18">DSM 18485 / JCM 12961 / CGMCC 1.5033 / YUAN-3</strain>
    </source>
</reference>
<dbReference type="HOGENOM" id="CLU_025876_2_0_9"/>
<keyword evidence="9 15" id="KW-0560">Oxidoreductase</keyword>
<evidence type="ECO:0000256" key="5">
    <source>
        <dbReference type="ARBA" id="ARBA00014775"/>
    </source>
</evidence>
<keyword evidence="8 15" id="KW-0067">ATP-binding</keyword>
<keyword evidence="10 15" id="KW-0408">Iron</keyword>
<dbReference type="EMBL" id="CP002400">
    <property type="protein sequence ID" value="ADU27099.1"/>
    <property type="molecule type" value="Genomic_DNA"/>
</dbReference>
<evidence type="ECO:0000256" key="15">
    <source>
        <dbReference type="RuleBase" id="RU364127"/>
    </source>
</evidence>
<comment type="catalytic activity">
    <reaction evidence="13 15">
        <text>N2 + 8 reduced [2Fe-2S]-[ferredoxin] + 16 ATP + 16 H2O = H2 + 8 oxidized [2Fe-2S]-[ferredoxin] + 2 NH4(+) + 16 ADP + 16 phosphate + 6 H(+)</text>
        <dbReference type="Rhea" id="RHEA:21448"/>
        <dbReference type="Rhea" id="RHEA-COMP:10000"/>
        <dbReference type="Rhea" id="RHEA-COMP:10001"/>
        <dbReference type="ChEBI" id="CHEBI:15377"/>
        <dbReference type="ChEBI" id="CHEBI:15378"/>
        <dbReference type="ChEBI" id="CHEBI:17997"/>
        <dbReference type="ChEBI" id="CHEBI:18276"/>
        <dbReference type="ChEBI" id="CHEBI:28938"/>
        <dbReference type="ChEBI" id="CHEBI:30616"/>
        <dbReference type="ChEBI" id="CHEBI:33737"/>
        <dbReference type="ChEBI" id="CHEBI:33738"/>
        <dbReference type="ChEBI" id="CHEBI:43474"/>
        <dbReference type="ChEBI" id="CHEBI:456216"/>
        <dbReference type="EC" id="1.18.6.1"/>
    </reaction>
</comment>
<dbReference type="STRING" id="663278.Ethha_1563"/>
<dbReference type="GO" id="GO:0016612">
    <property type="term" value="C:molybdenum-iron nitrogenase complex"/>
    <property type="evidence" value="ECO:0007669"/>
    <property type="project" value="InterPro"/>
</dbReference>
<dbReference type="RefSeq" id="WP_013485454.1">
    <property type="nucleotide sequence ID" value="NC_014828.1"/>
</dbReference>